<dbReference type="InterPro" id="IPR025641">
    <property type="entry name" value="DUF4340"/>
</dbReference>
<dbReference type="KEGG" id="dal:Dalk_1261"/>
<proteinExistence type="predicted"/>
<evidence type="ECO:0000313" key="3">
    <source>
        <dbReference type="Proteomes" id="UP000000739"/>
    </source>
</evidence>
<gene>
    <name evidence="2" type="ordered locus">Dalk_1261</name>
</gene>
<organism evidence="2 3">
    <name type="scientific">Desulfatibacillum aliphaticivorans</name>
    <dbReference type="NCBI Taxonomy" id="218208"/>
    <lineage>
        <taxon>Bacteria</taxon>
        <taxon>Pseudomonadati</taxon>
        <taxon>Thermodesulfobacteriota</taxon>
        <taxon>Desulfobacteria</taxon>
        <taxon>Desulfobacterales</taxon>
        <taxon>Desulfatibacillaceae</taxon>
        <taxon>Desulfatibacillum</taxon>
    </lineage>
</organism>
<evidence type="ECO:0000259" key="1">
    <source>
        <dbReference type="Pfam" id="PF14238"/>
    </source>
</evidence>
<keyword evidence="3" id="KW-1185">Reference proteome</keyword>
<dbReference type="RefSeq" id="WP_012610400.1">
    <property type="nucleotide sequence ID" value="NC_011768.1"/>
</dbReference>
<protein>
    <recommendedName>
        <fullName evidence="1">DUF4340 domain-containing protein</fullName>
    </recommendedName>
</protein>
<reference evidence="2 3" key="1">
    <citation type="journal article" date="2012" name="Environ. Microbiol.">
        <title>The genome sequence of Desulfatibacillum alkenivorans AK-01: a blueprint for anaerobic alkane oxidation.</title>
        <authorList>
            <person name="Callaghan A.V."/>
            <person name="Morris B.E."/>
            <person name="Pereira I.A."/>
            <person name="McInerney M.J."/>
            <person name="Austin R.N."/>
            <person name="Groves J.T."/>
            <person name="Kukor J.J."/>
            <person name="Suflita J.M."/>
            <person name="Young L.Y."/>
            <person name="Zylstra G.J."/>
            <person name="Wawrik B."/>
        </authorList>
    </citation>
    <scope>NUCLEOTIDE SEQUENCE [LARGE SCALE GENOMIC DNA]</scope>
    <source>
        <strain evidence="2 3">AK-01</strain>
    </source>
</reference>
<dbReference type="eggNOG" id="ENOG5031534">
    <property type="taxonomic scope" value="Bacteria"/>
</dbReference>
<dbReference type="AlphaFoldDB" id="B8F9L8"/>
<dbReference type="Pfam" id="PF14238">
    <property type="entry name" value="DUF4340"/>
    <property type="match status" value="1"/>
</dbReference>
<name>B8F9L8_DESAL</name>
<evidence type="ECO:0000313" key="2">
    <source>
        <dbReference type="EMBL" id="ACL02964.1"/>
    </source>
</evidence>
<accession>B8F9L8</accession>
<feature type="domain" description="DUF4340" evidence="1">
    <location>
        <begin position="70"/>
        <end position="267"/>
    </location>
</feature>
<dbReference type="Proteomes" id="UP000000739">
    <property type="component" value="Chromosome"/>
</dbReference>
<dbReference type="EMBL" id="CP001322">
    <property type="protein sequence ID" value="ACL02964.1"/>
    <property type="molecule type" value="Genomic_DNA"/>
</dbReference>
<dbReference type="HOGENOM" id="CLU_773218_0_0_7"/>
<sequence length="358" mass="39595">MNKKTIIKLIATLAGLAVITAVTMYFNAPGGEETAMGQPLFQDLDINAVTSIKVETPEQTFTLVKNEDGWALAERGNYPADFDKVARFGRKLTALTVGRAFRYDADVLARLSLKLPSTLGSPAEEKGALFTLTDKNDNEVAKILVGKDRTKETPEGYPMPAGQFVRMGDMKDVYLVDRYFEAVDQKPSDWLKKAILKVPSDQVASVTCMEVNEGRQKVIYELSRKNPGQDFSLSSQAPVKKADADKLADALSSLTLEDVRPVGDNEAHQGPFLDFWLFDGTKYRVYKAPVGEGCEVRIEVSHMAPVNADGKDEDNAKAKEVEDLNKKLAPWAFKLSDWRCGTLATSEDSLIEQETEEQ</sequence>